<dbReference type="STRING" id="391625.PPSIR1_00165"/>
<sequence>MSAVQYNKSRGYDTAVVQRIQRTVGVEADGKWGRRTVAKIKDWQRSRGVAADGKVGPGTLAQFEALWAKDAEPEGDEDLDDRGDDEALPEAEVDDDDAPPARATVEVGEDESAYAYFDADVDIKEGDRGAHVYALQNDLFAFGFEPGRPDGKLGRGGLRALQGFQIAAATPDRLRGYARVKVPVTYTGGSTRVVDAATRAEIRRWKEQGLRWQDPSSDFAERRVKVKDYAPMPRSSALLVDIPAVRAGKTKRLHKLAAEALAAMSKAAEEAGHPALGIQSAWRAHRWKSRKHYEEQMVKRYGSVQKGRRYVAYNSPHETGLAIDIGVGGLEAKSKTIPQQRETALYKWLVVNAFRFGWRPYKREPWHWEFPISLRAWETGLSDWRLSDD</sequence>
<proteinExistence type="predicted"/>
<organism evidence="4 5">
    <name type="scientific">Plesiocystis pacifica SIR-1</name>
    <dbReference type="NCBI Taxonomy" id="391625"/>
    <lineage>
        <taxon>Bacteria</taxon>
        <taxon>Pseudomonadati</taxon>
        <taxon>Myxococcota</taxon>
        <taxon>Polyangia</taxon>
        <taxon>Nannocystales</taxon>
        <taxon>Nannocystaceae</taxon>
        <taxon>Plesiocystis</taxon>
    </lineage>
</organism>
<dbReference type="InterPro" id="IPR036365">
    <property type="entry name" value="PGBD-like_sf"/>
</dbReference>
<dbReference type="PANTHER" id="PTHR34385:SF1">
    <property type="entry name" value="PEPTIDOGLYCAN L-ALANYL-D-GLUTAMATE ENDOPEPTIDASE CWLK"/>
    <property type="match status" value="1"/>
</dbReference>
<dbReference type="InterPro" id="IPR003709">
    <property type="entry name" value="VanY-like_core_dom"/>
</dbReference>
<dbReference type="eggNOG" id="COG3409">
    <property type="taxonomic scope" value="Bacteria"/>
</dbReference>
<feature type="compositionally biased region" description="Acidic residues" evidence="1">
    <location>
        <begin position="73"/>
        <end position="98"/>
    </location>
</feature>
<dbReference type="PANTHER" id="PTHR34385">
    <property type="entry name" value="D-ALANYL-D-ALANINE CARBOXYPEPTIDASE"/>
    <property type="match status" value="1"/>
</dbReference>
<reference evidence="4 5" key="1">
    <citation type="submission" date="2007-06" db="EMBL/GenBank/DDBJ databases">
        <authorList>
            <person name="Shimkets L."/>
            <person name="Ferriera S."/>
            <person name="Johnson J."/>
            <person name="Kravitz S."/>
            <person name="Beeson K."/>
            <person name="Sutton G."/>
            <person name="Rogers Y.-H."/>
            <person name="Friedman R."/>
            <person name="Frazier M."/>
            <person name="Venter J.C."/>
        </authorList>
    </citation>
    <scope>NUCLEOTIDE SEQUENCE [LARGE SCALE GENOMIC DNA]</scope>
    <source>
        <strain evidence="4 5">SIR-1</strain>
    </source>
</reference>
<dbReference type="AlphaFoldDB" id="A6GEU8"/>
<evidence type="ECO:0000259" key="3">
    <source>
        <dbReference type="Pfam" id="PF02557"/>
    </source>
</evidence>
<feature type="region of interest" description="Disordered" evidence="1">
    <location>
        <begin position="71"/>
        <end position="99"/>
    </location>
</feature>
<evidence type="ECO:0000256" key="1">
    <source>
        <dbReference type="SAM" id="MobiDB-lite"/>
    </source>
</evidence>
<dbReference type="SUPFAM" id="SSF55166">
    <property type="entry name" value="Hedgehog/DD-peptidase"/>
    <property type="match status" value="1"/>
</dbReference>
<feature type="domain" description="Peptidoglycan binding-like" evidence="2">
    <location>
        <begin position="27"/>
        <end position="62"/>
    </location>
</feature>
<comment type="caution">
    <text evidence="4">The sequence shown here is derived from an EMBL/GenBank/DDBJ whole genome shotgun (WGS) entry which is preliminary data.</text>
</comment>
<dbReference type="Proteomes" id="UP000005801">
    <property type="component" value="Unassembled WGS sequence"/>
</dbReference>
<evidence type="ECO:0000313" key="5">
    <source>
        <dbReference type="Proteomes" id="UP000005801"/>
    </source>
</evidence>
<dbReference type="SUPFAM" id="SSF47090">
    <property type="entry name" value="PGBD-like"/>
    <property type="match status" value="2"/>
</dbReference>
<name>A6GEU8_9BACT</name>
<evidence type="ECO:0000259" key="2">
    <source>
        <dbReference type="Pfam" id="PF01471"/>
    </source>
</evidence>
<dbReference type="GO" id="GO:0008233">
    <property type="term" value="F:peptidase activity"/>
    <property type="evidence" value="ECO:0007669"/>
    <property type="project" value="InterPro"/>
</dbReference>
<dbReference type="InterPro" id="IPR009045">
    <property type="entry name" value="Zn_M74/Hedgehog-like"/>
</dbReference>
<dbReference type="InterPro" id="IPR036366">
    <property type="entry name" value="PGBDSf"/>
</dbReference>
<dbReference type="Pfam" id="PF02557">
    <property type="entry name" value="VanY"/>
    <property type="match status" value="1"/>
</dbReference>
<dbReference type="InterPro" id="IPR002477">
    <property type="entry name" value="Peptidoglycan-bd-like"/>
</dbReference>
<keyword evidence="5" id="KW-1185">Reference proteome</keyword>
<dbReference type="RefSeq" id="WP_006975238.1">
    <property type="nucleotide sequence ID" value="NZ_ABCS01000086.1"/>
</dbReference>
<dbReference type="Gene3D" id="3.30.1380.10">
    <property type="match status" value="1"/>
</dbReference>
<dbReference type="Pfam" id="PF01471">
    <property type="entry name" value="PG_binding_1"/>
    <property type="match status" value="1"/>
</dbReference>
<feature type="domain" description="D-alanyl-D-alanine carboxypeptidase-like core" evidence="3">
    <location>
        <begin position="251"/>
        <end position="370"/>
    </location>
</feature>
<dbReference type="InterPro" id="IPR052179">
    <property type="entry name" value="DD-CPase-like"/>
</dbReference>
<dbReference type="Gene3D" id="1.10.101.10">
    <property type="entry name" value="PGBD-like superfamily/PGBD"/>
    <property type="match status" value="2"/>
</dbReference>
<evidence type="ECO:0000313" key="4">
    <source>
        <dbReference type="EMBL" id="EDM75610.1"/>
    </source>
</evidence>
<dbReference type="EMBL" id="ABCS01000086">
    <property type="protein sequence ID" value="EDM75610.1"/>
    <property type="molecule type" value="Genomic_DNA"/>
</dbReference>
<gene>
    <name evidence="4" type="ORF">PPSIR1_00165</name>
</gene>
<accession>A6GEU8</accession>
<protein>
    <submittedName>
        <fullName evidence="4">Uncharacterized protein</fullName>
    </submittedName>
</protein>
<dbReference type="GO" id="GO:0006508">
    <property type="term" value="P:proteolysis"/>
    <property type="evidence" value="ECO:0007669"/>
    <property type="project" value="InterPro"/>
</dbReference>